<dbReference type="STRING" id="1232681.ADIS_4479"/>
<sequence>MNNLNPIRYVGVVALLGLASCSTGQRAMQGEADNLYFMASDARIATEFAVRNNTADNFRNLEQSPSSDLELENFSSRNVNPEYIARYQRSTQPVEEGSVYFDDSQTQSFAPQGGNIDAYDNFRGGSGNVTNNFFGGPTFGMGMWPMGMGMWPMGMGMRPMGMWPMGGFYDPFWGPGFIDPFWGPGFGFRPGFNVGFGVGFGNPWMRTSLVFGNPWMMGPGFGFYDPWMMRGFYRPGFFNPIIIMPGGEAGGRQIVRGARPSMGSSLANATPRSRGAVEPGSSRANARRESIGAGPNARQATSTANRNSFSRSQNDMYRNPSASATPARRNVSSPVVTRPTSATATRSGAYSAPNARMNSSSPRTSAAPNNFNNRSVNQGNTRSGYTAPTRSASPSYNRSAAPSNRSTSAPGFNSRSTAPSYNQQRSTAPSSSFSSPSRSSSFSAPSSGGGGVSRGGGVSVGGGRRGN</sequence>
<dbReference type="AlphaFoldDB" id="R7ZLL9"/>
<organism evidence="2 3">
    <name type="scientific">Lunatimonas lonarensis</name>
    <dbReference type="NCBI Taxonomy" id="1232681"/>
    <lineage>
        <taxon>Bacteria</taxon>
        <taxon>Pseudomonadati</taxon>
        <taxon>Bacteroidota</taxon>
        <taxon>Cytophagia</taxon>
        <taxon>Cytophagales</taxon>
        <taxon>Cyclobacteriaceae</taxon>
    </lineage>
</organism>
<evidence type="ECO:0000256" key="1">
    <source>
        <dbReference type="SAM" id="MobiDB-lite"/>
    </source>
</evidence>
<feature type="compositionally biased region" description="Polar residues" evidence="1">
    <location>
        <begin position="298"/>
        <end position="348"/>
    </location>
</feature>
<protein>
    <submittedName>
        <fullName evidence="2">Uncharacterized protein</fullName>
    </submittedName>
</protein>
<gene>
    <name evidence="2" type="ORF">ADIS_4479</name>
</gene>
<feature type="region of interest" description="Disordered" evidence="1">
    <location>
        <begin position="258"/>
        <end position="467"/>
    </location>
</feature>
<proteinExistence type="predicted"/>
<dbReference type="PATRIC" id="fig|1288963.3.peg.4468"/>
<dbReference type="EMBL" id="AQHR01000112">
    <property type="protein sequence ID" value="EON74990.1"/>
    <property type="molecule type" value="Genomic_DNA"/>
</dbReference>
<feature type="compositionally biased region" description="Polar residues" evidence="1">
    <location>
        <begin position="262"/>
        <end position="271"/>
    </location>
</feature>
<accession>R7ZLL9</accession>
<evidence type="ECO:0000313" key="3">
    <source>
        <dbReference type="Proteomes" id="UP000013909"/>
    </source>
</evidence>
<feature type="compositionally biased region" description="Gly residues" evidence="1">
    <location>
        <begin position="447"/>
        <end position="467"/>
    </location>
</feature>
<comment type="caution">
    <text evidence="2">The sequence shown here is derived from an EMBL/GenBank/DDBJ whole genome shotgun (WGS) entry which is preliminary data.</text>
</comment>
<evidence type="ECO:0000313" key="2">
    <source>
        <dbReference type="EMBL" id="EON74990.1"/>
    </source>
</evidence>
<feature type="compositionally biased region" description="Low complexity" evidence="1">
    <location>
        <begin position="428"/>
        <end position="446"/>
    </location>
</feature>
<dbReference type="Proteomes" id="UP000013909">
    <property type="component" value="Unassembled WGS sequence"/>
</dbReference>
<reference evidence="2 3" key="1">
    <citation type="submission" date="2013-02" db="EMBL/GenBank/DDBJ databases">
        <title>A novel strain isolated from Lonar lake, Maharashtra, India.</title>
        <authorList>
            <person name="Singh A."/>
        </authorList>
    </citation>
    <scope>NUCLEOTIDE SEQUENCE [LARGE SCALE GENOMIC DNA]</scope>
    <source>
        <strain evidence="2 3">AK24</strain>
    </source>
</reference>
<keyword evidence="3" id="KW-1185">Reference proteome</keyword>
<name>R7ZLL9_9BACT</name>
<dbReference type="RefSeq" id="WP_010856592.1">
    <property type="nucleotide sequence ID" value="NZ_AQHR01000112.1"/>
</dbReference>
<feature type="compositionally biased region" description="Polar residues" evidence="1">
    <location>
        <begin position="356"/>
        <end position="427"/>
    </location>
</feature>